<dbReference type="OrthoDB" id="5364357at2"/>
<protein>
    <submittedName>
        <fullName evidence="1">Uncharacterized protein</fullName>
    </submittedName>
</protein>
<sequence length="153" mass="18736">MDNTEQKPIFVMKRKKSFMITLYYIFVILWDLATAFVCIAFMTLDNIVANIIGFVLLIFLPYKFFCMFDIKEVICYEDYFIIKRKFFTKKIFYNRLKYYCSLPTITAKTLGFRFKKYRFTVTINKYMFKKDDINKFIEFLESKNITKYKMFKL</sequence>
<dbReference type="AlphaFoldDB" id="A0A381DKM2"/>
<dbReference type="Proteomes" id="UP000254920">
    <property type="component" value="Unassembled WGS sequence"/>
</dbReference>
<proteinExistence type="predicted"/>
<keyword evidence="2" id="KW-1185">Reference proteome</keyword>
<evidence type="ECO:0000313" key="1">
    <source>
        <dbReference type="EMBL" id="SUX11185.1"/>
    </source>
</evidence>
<gene>
    <name evidence="1" type="ORF">NCTC12475_01400</name>
</gene>
<evidence type="ECO:0000313" key="2">
    <source>
        <dbReference type="Proteomes" id="UP000254920"/>
    </source>
</evidence>
<dbReference type="EMBL" id="UFVD01000001">
    <property type="protein sequence ID" value="SUX11185.1"/>
    <property type="molecule type" value="Genomic_DNA"/>
</dbReference>
<dbReference type="GeneID" id="93090048"/>
<accession>A0A381DKM2</accession>
<reference evidence="1 2" key="1">
    <citation type="submission" date="2018-06" db="EMBL/GenBank/DDBJ databases">
        <authorList>
            <consortium name="Pathogen Informatics"/>
            <person name="Doyle S."/>
        </authorList>
    </citation>
    <scope>NUCLEOTIDE SEQUENCE [LARGE SCALE GENOMIC DNA]</scope>
    <source>
        <strain evidence="1 2">NCTC12475</strain>
    </source>
</reference>
<name>A0A381DKM2_9BACT</name>
<organism evidence="1 2">
    <name type="scientific">Campylobacter sputorum subsp. sputorum</name>
    <dbReference type="NCBI Taxonomy" id="32024"/>
    <lineage>
        <taxon>Bacteria</taxon>
        <taxon>Pseudomonadati</taxon>
        <taxon>Campylobacterota</taxon>
        <taxon>Epsilonproteobacteria</taxon>
        <taxon>Campylobacterales</taxon>
        <taxon>Campylobacteraceae</taxon>
        <taxon>Campylobacter</taxon>
    </lineage>
</organism>
<dbReference type="RefSeq" id="WP_089181947.1">
    <property type="nucleotide sequence ID" value="NZ_CP043427.1"/>
</dbReference>